<dbReference type="GO" id="GO:0004888">
    <property type="term" value="F:transmembrane signaling receptor activity"/>
    <property type="evidence" value="ECO:0007669"/>
    <property type="project" value="InterPro"/>
</dbReference>
<dbReference type="InterPro" id="IPR035965">
    <property type="entry name" value="PAS-like_dom_sf"/>
</dbReference>
<dbReference type="Gene3D" id="1.10.287.950">
    <property type="entry name" value="Methyl-accepting chemotaxis protein"/>
    <property type="match status" value="1"/>
</dbReference>
<dbReference type="OrthoDB" id="9765776at2"/>
<feature type="domain" description="Methyl-accepting transducer" evidence="6">
    <location>
        <begin position="165"/>
        <end position="394"/>
    </location>
</feature>
<keyword evidence="11" id="KW-1185">Reference proteome</keyword>
<dbReference type="PROSITE" id="PS50111">
    <property type="entry name" value="CHEMOTAXIS_TRANSDUC_2"/>
    <property type="match status" value="1"/>
</dbReference>
<dbReference type="GO" id="GO:0006935">
    <property type="term" value="P:chemotaxis"/>
    <property type="evidence" value="ECO:0007669"/>
    <property type="project" value="UniProtKB-KW"/>
</dbReference>
<comment type="subcellular location">
    <subcellularLocation>
        <location evidence="1">Membrane</location>
    </subcellularLocation>
</comment>
<dbReference type="InterPro" id="IPR013655">
    <property type="entry name" value="PAS_fold_3"/>
</dbReference>
<proteinExistence type="inferred from homology"/>
<sequence length="432" mass="46572">MVERTQAVIHFRPDGTIIQANMNFLNAMGYTPEEVAGKNHSLFVEDAYRHSREYHDFWEKLRDGQSFTSQFPRKRKDGRIIWIQATYAPITDNENKVVRVTKIATDVTARRTALERISKGMEALSDGDLNYRIAPCNIPDLAVLGDAYNRSVEQLASMISHLQSVAETIDAVSGQIGSTSDELSRRTETQAATLEQTAAAIEELNTNSRSAVSHAEQVGDEASATRTSAEGSRHLVQDVTDAMKRIEGSSDAIARIISVIDDIAFQTNLLALNAGVEAARAGEAGLGFAVVASEVRSLAGRTADSAREIKDLIEQSAGHVKTGVDLVDRTGTELTAIFEGVGRISERVKEVAYGLGEQSTTLSEINSAISQLDQVTQRNAAMVVDTADATKGLSEKSAALRQSIAVFRTSQSGGSAGWSQSGKGSENYSRSA</sequence>
<evidence type="ECO:0000256" key="5">
    <source>
        <dbReference type="SAM" id="MobiDB-lite"/>
    </source>
</evidence>
<dbReference type="SMART" id="SM00283">
    <property type="entry name" value="MA"/>
    <property type="match status" value="1"/>
</dbReference>
<dbReference type="PROSITE" id="PS50885">
    <property type="entry name" value="HAMP"/>
    <property type="match status" value="1"/>
</dbReference>
<dbReference type="PRINTS" id="PR00260">
    <property type="entry name" value="CHEMTRNSDUCR"/>
</dbReference>
<dbReference type="InterPro" id="IPR001610">
    <property type="entry name" value="PAC"/>
</dbReference>
<dbReference type="InterPro" id="IPR003660">
    <property type="entry name" value="HAMP_dom"/>
</dbReference>
<dbReference type="PROSITE" id="PS50113">
    <property type="entry name" value="PAC"/>
    <property type="match status" value="1"/>
</dbReference>
<evidence type="ECO:0000313" key="11">
    <source>
        <dbReference type="Proteomes" id="UP000265848"/>
    </source>
</evidence>
<feature type="region of interest" description="Disordered" evidence="5">
    <location>
        <begin position="409"/>
        <end position="432"/>
    </location>
</feature>
<evidence type="ECO:0000259" key="8">
    <source>
        <dbReference type="PROSITE" id="PS50113"/>
    </source>
</evidence>
<reference evidence="10 11" key="1">
    <citation type="submission" date="2018-08" db="EMBL/GenBank/DDBJ databases">
        <title>Pseudooceanicola sediminis CY03 in the family Rhodobacteracea.</title>
        <authorList>
            <person name="Zhang Y.-J."/>
        </authorList>
    </citation>
    <scope>NUCLEOTIDE SEQUENCE [LARGE SCALE GENOMIC DNA]</scope>
    <source>
        <strain evidence="10 11">CY03</strain>
    </source>
</reference>
<feature type="domain" description="PAS" evidence="7">
    <location>
        <begin position="1"/>
        <end position="39"/>
    </location>
</feature>
<evidence type="ECO:0000256" key="1">
    <source>
        <dbReference type="ARBA" id="ARBA00004370"/>
    </source>
</evidence>
<dbReference type="PROSITE" id="PS50112">
    <property type="entry name" value="PAS"/>
    <property type="match status" value="1"/>
</dbReference>
<dbReference type="PANTHER" id="PTHR43531">
    <property type="entry name" value="PROTEIN ICFG"/>
    <property type="match status" value="1"/>
</dbReference>
<dbReference type="SUPFAM" id="SSF58104">
    <property type="entry name" value="Methyl-accepting chemotaxis protein (MCP) signaling domain"/>
    <property type="match status" value="1"/>
</dbReference>
<dbReference type="Proteomes" id="UP000265848">
    <property type="component" value="Unassembled WGS sequence"/>
</dbReference>
<dbReference type="EMBL" id="QWJJ01000003">
    <property type="protein sequence ID" value="RII40089.1"/>
    <property type="molecule type" value="Genomic_DNA"/>
</dbReference>
<organism evidence="10 11">
    <name type="scientific">Pseudooceanicola sediminis</name>
    <dbReference type="NCBI Taxonomy" id="2211117"/>
    <lineage>
        <taxon>Bacteria</taxon>
        <taxon>Pseudomonadati</taxon>
        <taxon>Pseudomonadota</taxon>
        <taxon>Alphaproteobacteria</taxon>
        <taxon>Rhodobacterales</taxon>
        <taxon>Paracoccaceae</taxon>
        <taxon>Pseudooceanicola</taxon>
    </lineage>
</organism>
<evidence type="ECO:0000256" key="2">
    <source>
        <dbReference type="ARBA" id="ARBA00022500"/>
    </source>
</evidence>
<dbReference type="NCBIfam" id="TIGR00229">
    <property type="entry name" value="sensory_box"/>
    <property type="match status" value="1"/>
</dbReference>
<dbReference type="CDD" id="cd11386">
    <property type="entry name" value="MCP_signal"/>
    <property type="match status" value="1"/>
</dbReference>
<dbReference type="Pfam" id="PF08447">
    <property type="entry name" value="PAS_3"/>
    <property type="match status" value="1"/>
</dbReference>
<keyword evidence="4" id="KW-0807">Transducer</keyword>
<evidence type="ECO:0000256" key="3">
    <source>
        <dbReference type="ARBA" id="ARBA00029447"/>
    </source>
</evidence>
<dbReference type="PANTHER" id="PTHR43531:SF11">
    <property type="entry name" value="METHYL-ACCEPTING CHEMOTAXIS PROTEIN 3"/>
    <property type="match status" value="1"/>
</dbReference>
<dbReference type="Gene3D" id="3.30.450.20">
    <property type="entry name" value="PAS domain"/>
    <property type="match status" value="1"/>
</dbReference>
<dbReference type="GO" id="GO:0007165">
    <property type="term" value="P:signal transduction"/>
    <property type="evidence" value="ECO:0007669"/>
    <property type="project" value="UniProtKB-KW"/>
</dbReference>
<feature type="domain" description="HAMP" evidence="9">
    <location>
        <begin position="108"/>
        <end position="160"/>
    </location>
</feature>
<evidence type="ECO:0000259" key="6">
    <source>
        <dbReference type="PROSITE" id="PS50111"/>
    </source>
</evidence>
<dbReference type="SMART" id="SM00086">
    <property type="entry name" value="PAC"/>
    <property type="match status" value="1"/>
</dbReference>
<comment type="similarity">
    <text evidence="3">Belongs to the methyl-accepting chemotaxis (MCP) protein family.</text>
</comment>
<dbReference type="InterPro" id="IPR000014">
    <property type="entry name" value="PAS"/>
</dbReference>
<feature type="domain" description="PAC" evidence="8">
    <location>
        <begin position="65"/>
        <end position="119"/>
    </location>
</feature>
<dbReference type="GO" id="GO:0016020">
    <property type="term" value="C:membrane"/>
    <property type="evidence" value="ECO:0007669"/>
    <property type="project" value="UniProtKB-SubCell"/>
</dbReference>
<feature type="region of interest" description="Disordered" evidence="5">
    <location>
        <begin position="211"/>
        <end position="232"/>
    </location>
</feature>
<evidence type="ECO:0000313" key="10">
    <source>
        <dbReference type="EMBL" id="RII40089.1"/>
    </source>
</evidence>
<dbReference type="InterPro" id="IPR051310">
    <property type="entry name" value="MCP_chemotaxis"/>
</dbReference>
<feature type="compositionally biased region" description="Low complexity" evidence="5">
    <location>
        <begin position="410"/>
        <end position="425"/>
    </location>
</feature>
<dbReference type="InterPro" id="IPR004090">
    <property type="entry name" value="Chemotax_Me-accpt_rcpt"/>
</dbReference>
<name>A0A399J758_9RHOB</name>
<dbReference type="SUPFAM" id="SSF55785">
    <property type="entry name" value="PYP-like sensor domain (PAS domain)"/>
    <property type="match status" value="1"/>
</dbReference>
<dbReference type="InterPro" id="IPR000700">
    <property type="entry name" value="PAS-assoc_C"/>
</dbReference>
<evidence type="ECO:0000259" key="7">
    <source>
        <dbReference type="PROSITE" id="PS50112"/>
    </source>
</evidence>
<evidence type="ECO:0000259" key="9">
    <source>
        <dbReference type="PROSITE" id="PS50885"/>
    </source>
</evidence>
<dbReference type="AlphaFoldDB" id="A0A399J758"/>
<accession>A0A399J758</accession>
<dbReference type="CDD" id="cd00130">
    <property type="entry name" value="PAS"/>
    <property type="match status" value="1"/>
</dbReference>
<dbReference type="FunFam" id="1.10.287.950:FF:000001">
    <property type="entry name" value="Methyl-accepting chemotaxis sensory transducer"/>
    <property type="match status" value="1"/>
</dbReference>
<dbReference type="InterPro" id="IPR004089">
    <property type="entry name" value="MCPsignal_dom"/>
</dbReference>
<gene>
    <name evidence="10" type="ORF">DL237_04460</name>
</gene>
<keyword evidence="2" id="KW-0145">Chemotaxis</keyword>
<comment type="caution">
    <text evidence="10">The sequence shown here is derived from an EMBL/GenBank/DDBJ whole genome shotgun (WGS) entry which is preliminary data.</text>
</comment>
<dbReference type="Pfam" id="PF00015">
    <property type="entry name" value="MCPsignal"/>
    <property type="match status" value="1"/>
</dbReference>
<protein>
    <submittedName>
        <fullName evidence="10">PAS domain S-box protein</fullName>
    </submittedName>
</protein>
<evidence type="ECO:0000256" key="4">
    <source>
        <dbReference type="PROSITE-ProRule" id="PRU00284"/>
    </source>
</evidence>